<keyword evidence="2 5" id="KW-0808">Transferase</keyword>
<name>A0AAE4CVI5_9ACTN</name>
<dbReference type="InterPro" id="IPR001296">
    <property type="entry name" value="Glyco_trans_1"/>
</dbReference>
<sequence>MEIVHVAGHYPPHLGGEELVAQRLAELQAARHRVTVYTSASDGAPPDERHGNLRVVRDRALPVGNTPVIPALPGRLRRHTPVPDVLHVHGGLAVLPEMVRFAAHRRRIPYVVHVHLMVRPSSAAGQVLLAPYLRHLYARFLRAADAVICLTGAMRAELADAFGVDDTRIAVVRNGVDRDRFAPGSFADRADRTLLFAGRLTAQKDPLAAVEAMRTMPPDVSLRIAGDGPLRDAVARRVSELGLRTVTMLGRLDAPALAEEYRRATAVLMPSTHEGLPLVLLEAMSTGAPVVCTALPELVEAGGDAVLAVRRPAFGAAIRALLADPGRRAVLSRAAARRAADFTWTATTDAVERVYRRVRG</sequence>
<evidence type="ECO:0000259" key="4">
    <source>
        <dbReference type="Pfam" id="PF13439"/>
    </source>
</evidence>
<dbReference type="RefSeq" id="WP_310424722.1">
    <property type="nucleotide sequence ID" value="NZ_JAVDYC010000001.1"/>
</dbReference>
<dbReference type="Proteomes" id="UP001183629">
    <property type="component" value="Unassembled WGS sequence"/>
</dbReference>
<dbReference type="Pfam" id="PF00534">
    <property type="entry name" value="Glycos_transf_1"/>
    <property type="match status" value="1"/>
</dbReference>
<dbReference type="PANTHER" id="PTHR45947:SF3">
    <property type="entry name" value="SULFOQUINOVOSYL TRANSFERASE SQD2"/>
    <property type="match status" value="1"/>
</dbReference>
<dbReference type="SUPFAM" id="SSF53756">
    <property type="entry name" value="UDP-Glycosyltransferase/glycogen phosphorylase"/>
    <property type="match status" value="1"/>
</dbReference>
<feature type="domain" description="Glycosyltransferase subfamily 4-like N-terminal" evidence="4">
    <location>
        <begin position="15"/>
        <end position="180"/>
    </location>
</feature>
<dbReference type="GO" id="GO:1901137">
    <property type="term" value="P:carbohydrate derivative biosynthetic process"/>
    <property type="evidence" value="ECO:0007669"/>
    <property type="project" value="UniProtKB-ARBA"/>
</dbReference>
<dbReference type="GO" id="GO:0016757">
    <property type="term" value="F:glycosyltransferase activity"/>
    <property type="evidence" value="ECO:0007669"/>
    <property type="project" value="UniProtKB-KW"/>
</dbReference>
<dbReference type="InterPro" id="IPR028098">
    <property type="entry name" value="Glyco_trans_4-like_N"/>
</dbReference>
<evidence type="ECO:0000313" key="5">
    <source>
        <dbReference type="EMBL" id="MDR7327416.1"/>
    </source>
</evidence>
<dbReference type="AlphaFoldDB" id="A0AAE4CVI5"/>
<dbReference type="EMBL" id="JAVDYC010000001">
    <property type="protein sequence ID" value="MDR7327416.1"/>
    <property type="molecule type" value="Genomic_DNA"/>
</dbReference>
<keyword evidence="6" id="KW-1185">Reference proteome</keyword>
<dbReference type="CDD" id="cd03801">
    <property type="entry name" value="GT4_PimA-like"/>
    <property type="match status" value="1"/>
</dbReference>
<keyword evidence="1 5" id="KW-0328">Glycosyltransferase</keyword>
<accession>A0AAE4CVI5</accession>
<proteinExistence type="predicted"/>
<dbReference type="PANTHER" id="PTHR45947">
    <property type="entry name" value="SULFOQUINOVOSYL TRANSFERASE SQD2"/>
    <property type="match status" value="1"/>
</dbReference>
<evidence type="ECO:0000256" key="2">
    <source>
        <dbReference type="ARBA" id="ARBA00022679"/>
    </source>
</evidence>
<protein>
    <submittedName>
        <fullName evidence="5">Rhamnosyl/mannosyltransferase</fullName>
        <ecNumber evidence="5">2.4.1.-</ecNumber>
    </submittedName>
</protein>
<dbReference type="EC" id="2.4.1.-" evidence="5"/>
<dbReference type="Pfam" id="PF13439">
    <property type="entry name" value="Glyco_transf_4"/>
    <property type="match status" value="1"/>
</dbReference>
<evidence type="ECO:0000256" key="1">
    <source>
        <dbReference type="ARBA" id="ARBA00022676"/>
    </source>
</evidence>
<dbReference type="InterPro" id="IPR050194">
    <property type="entry name" value="Glycosyltransferase_grp1"/>
</dbReference>
<evidence type="ECO:0000259" key="3">
    <source>
        <dbReference type="Pfam" id="PF00534"/>
    </source>
</evidence>
<dbReference type="Gene3D" id="3.40.50.2000">
    <property type="entry name" value="Glycogen Phosphorylase B"/>
    <property type="match status" value="2"/>
</dbReference>
<gene>
    <name evidence="5" type="ORF">J2S44_007666</name>
</gene>
<feature type="domain" description="Glycosyl transferase family 1" evidence="3">
    <location>
        <begin position="186"/>
        <end position="337"/>
    </location>
</feature>
<organism evidence="5 6">
    <name type="scientific">Catenuloplanes niger</name>
    <dbReference type="NCBI Taxonomy" id="587534"/>
    <lineage>
        <taxon>Bacteria</taxon>
        <taxon>Bacillati</taxon>
        <taxon>Actinomycetota</taxon>
        <taxon>Actinomycetes</taxon>
        <taxon>Micromonosporales</taxon>
        <taxon>Micromonosporaceae</taxon>
        <taxon>Catenuloplanes</taxon>
    </lineage>
</organism>
<reference evidence="5 6" key="1">
    <citation type="submission" date="2023-07" db="EMBL/GenBank/DDBJ databases">
        <title>Sequencing the genomes of 1000 actinobacteria strains.</title>
        <authorList>
            <person name="Klenk H.-P."/>
        </authorList>
    </citation>
    <scope>NUCLEOTIDE SEQUENCE [LARGE SCALE GENOMIC DNA]</scope>
    <source>
        <strain evidence="5 6">DSM 44711</strain>
    </source>
</reference>
<evidence type="ECO:0000313" key="6">
    <source>
        <dbReference type="Proteomes" id="UP001183629"/>
    </source>
</evidence>
<comment type="caution">
    <text evidence="5">The sequence shown here is derived from an EMBL/GenBank/DDBJ whole genome shotgun (WGS) entry which is preliminary data.</text>
</comment>